<protein>
    <recommendedName>
        <fullName evidence="4">Eukaryotic translation initiation factor 3 subunit I</fullName>
    </recommendedName>
</protein>
<feature type="compositionally biased region" description="Polar residues" evidence="1">
    <location>
        <begin position="76"/>
        <end position="85"/>
    </location>
</feature>
<dbReference type="Proteomes" id="UP000054399">
    <property type="component" value="Unassembled WGS sequence"/>
</dbReference>
<reference evidence="2" key="2">
    <citation type="submission" date="2024-01" db="EMBL/GenBank/DDBJ databases">
        <title>Comparative genomics of Cryptococcus and Kwoniella reveals pathogenesis evolution and contrasting modes of karyotype evolution via chromosome fusion or intercentromeric recombination.</title>
        <authorList>
            <person name="Coelho M.A."/>
            <person name="David-Palma M."/>
            <person name="Shea T."/>
            <person name="Bowers K."/>
            <person name="Mcginley-Smith S."/>
            <person name="Mohammad A.W."/>
            <person name="Gnirke A."/>
            <person name="Yurkov A.M."/>
            <person name="Nowrousian M."/>
            <person name="Sun S."/>
            <person name="Cuomo C.A."/>
            <person name="Heitman J."/>
        </authorList>
    </citation>
    <scope>NUCLEOTIDE SEQUENCE</scope>
    <source>
        <strain evidence="2">IND107</strain>
    </source>
</reference>
<comment type="caution">
    <text evidence="2">The sequence shown here is derived from an EMBL/GenBank/DDBJ whole genome shotgun (WGS) entry which is preliminary data.</text>
</comment>
<keyword evidence="3" id="KW-1185">Reference proteome</keyword>
<dbReference type="SUPFAM" id="SSF101908">
    <property type="entry name" value="Putative isomerase YbhE"/>
    <property type="match status" value="1"/>
</dbReference>
<name>A0ABR3C1C7_9TREE</name>
<sequence length="96" mass="10642">MPDIKLKNQPFDVAFHPKEPVVFSSLLTGQVCAWSYDDATGETSSSWSVRPSKRTARALSMEESGDEIWMGGKSGSLFQLSTRDGSMTRERDSAHE</sequence>
<accession>A0ABR3C1C7</accession>
<proteinExistence type="predicted"/>
<dbReference type="EMBL" id="ATAM02000002">
    <property type="protein sequence ID" value="KAL0253965.1"/>
    <property type="molecule type" value="Genomic_DNA"/>
</dbReference>
<feature type="compositionally biased region" description="Basic and acidic residues" evidence="1">
    <location>
        <begin position="86"/>
        <end position="96"/>
    </location>
</feature>
<evidence type="ECO:0000313" key="3">
    <source>
        <dbReference type="Proteomes" id="UP000054399"/>
    </source>
</evidence>
<evidence type="ECO:0000256" key="1">
    <source>
        <dbReference type="SAM" id="MobiDB-lite"/>
    </source>
</evidence>
<feature type="region of interest" description="Disordered" evidence="1">
    <location>
        <begin position="72"/>
        <end position="96"/>
    </location>
</feature>
<reference evidence="2" key="1">
    <citation type="submission" date="2015-01" db="EMBL/GenBank/DDBJ databases">
        <authorList>
            <consortium name="The Broad Institute Genomics Platform"/>
            <person name="Cuomo C."/>
            <person name="Litvintseva A."/>
            <person name="Chen Y."/>
            <person name="Heitman J."/>
            <person name="Sun S."/>
            <person name="Springer D."/>
            <person name="Dromer F."/>
            <person name="Young S."/>
            <person name="Zeng Q."/>
            <person name="Gargeya S."/>
            <person name="Abouelleil A."/>
            <person name="Alvarado L."/>
            <person name="Chapman S.B."/>
            <person name="Gainer-Dewar J."/>
            <person name="Goldberg J."/>
            <person name="Griggs A."/>
            <person name="Gujja S."/>
            <person name="Hansen M."/>
            <person name="Howarth C."/>
            <person name="Imamovic A."/>
            <person name="Larimer J."/>
            <person name="Murphy C."/>
            <person name="Naylor J."/>
            <person name="Pearson M."/>
            <person name="Priest M."/>
            <person name="Roberts A."/>
            <person name="Saif S."/>
            <person name="Shea T."/>
            <person name="Sykes S."/>
            <person name="Wortman J."/>
            <person name="Nusbaum C."/>
            <person name="Birren B."/>
        </authorList>
    </citation>
    <scope>NUCLEOTIDE SEQUENCE</scope>
    <source>
        <strain evidence="2">IND107</strain>
    </source>
</reference>
<dbReference type="GeneID" id="91988202"/>
<gene>
    <name evidence="2" type="ORF">I308_101344</name>
</gene>
<organism evidence="2 3">
    <name type="scientific">Cryptococcus tetragattii IND107</name>
    <dbReference type="NCBI Taxonomy" id="1296105"/>
    <lineage>
        <taxon>Eukaryota</taxon>
        <taxon>Fungi</taxon>
        <taxon>Dikarya</taxon>
        <taxon>Basidiomycota</taxon>
        <taxon>Agaricomycotina</taxon>
        <taxon>Tremellomycetes</taxon>
        <taxon>Tremellales</taxon>
        <taxon>Cryptococcaceae</taxon>
        <taxon>Cryptococcus</taxon>
        <taxon>Cryptococcus gattii species complex</taxon>
    </lineage>
</organism>
<dbReference type="RefSeq" id="XP_066616186.1">
    <property type="nucleotide sequence ID" value="XM_066755900.1"/>
</dbReference>
<evidence type="ECO:0000313" key="2">
    <source>
        <dbReference type="EMBL" id="KAL0253965.1"/>
    </source>
</evidence>
<evidence type="ECO:0008006" key="4">
    <source>
        <dbReference type="Google" id="ProtNLM"/>
    </source>
</evidence>